<evidence type="ECO:0000313" key="3">
    <source>
        <dbReference type="EMBL" id="KAK1404407.1"/>
    </source>
</evidence>
<sequence length="430" mass="47613">MDDLRGQGPQEGKYYDIRLIYIPGAIIIGVVGILVDFVVISFAAFCKFPYMLFKGWHRLFQDCIGREGPFLETICVPIAGLAILLWPLAVVGALLASILSSIVLGAYAAVIVYQESSLRLGFCYIVASLSIYDEYSNDVLDMPEGSCFPRFSPQYRKKTSNSGGSSNGGSLRKPDSFRKVPSRSISMRTPLVEVKPLELIDNLFKECKRYGEVMVSEGLITKQDIEDAKSNKGNGKAICTGLAAYGILQSLLRSAKYNSPGILLADNATEITPSNRPRDVFFDWFLNPLLIIKEQIKAEHLSPSEEAYLGKLVLLTGNPERLKNSDIGTPPESERKRAELDGLARRLHGITKSISRYPTYRRRFDSAIKTISDELAKKSDSSSREGSGSQKIPRSKSTFTKIFSQKSFKGKPSEADIEAQPVGEREILVQ</sequence>
<dbReference type="InterPro" id="IPR040229">
    <property type="entry name" value="At3g27390-like"/>
</dbReference>
<keyword evidence="2" id="KW-1133">Transmembrane helix</keyword>
<evidence type="ECO:0000256" key="1">
    <source>
        <dbReference type="SAM" id="MobiDB-lite"/>
    </source>
</evidence>
<comment type="caution">
    <text evidence="3">The sequence shown here is derived from an EMBL/GenBank/DDBJ whole genome shotgun (WGS) entry which is preliminary data.</text>
</comment>
<dbReference type="PANTHER" id="PTHR31133">
    <property type="entry name" value="MEMBRANE PROTEIN"/>
    <property type="match status" value="1"/>
</dbReference>
<feature type="transmembrane region" description="Helical" evidence="2">
    <location>
        <begin position="20"/>
        <end position="48"/>
    </location>
</feature>
<feature type="region of interest" description="Disordered" evidence="1">
    <location>
        <begin position="375"/>
        <end position="430"/>
    </location>
</feature>
<keyword evidence="2" id="KW-0812">Transmembrane</keyword>
<keyword evidence="4" id="KW-1185">Reference proteome</keyword>
<name>A0AAD8JH81_9APIA</name>
<keyword evidence="2" id="KW-0472">Membrane</keyword>
<dbReference type="AlphaFoldDB" id="A0AAD8JH81"/>
<reference evidence="3" key="1">
    <citation type="submission" date="2023-02" db="EMBL/GenBank/DDBJ databases">
        <title>Genome of toxic invasive species Heracleum sosnowskyi carries increased number of genes despite the absence of recent whole-genome duplications.</title>
        <authorList>
            <person name="Schelkunov M."/>
            <person name="Shtratnikova V."/>
            <person name="Makarenko M."/>
            <person name="Klepikova A."/>
            <person name="Omelchenko D."/>
            <person name="Novikova G."/>
            <person name="Obukhova E."/>
            <person name="Bogdanov V."/>
            <person name="Penin A."/>
            <person name="Logacheva M."/>
        </authorList>
    </citation>
    <scope>NUCLEOTIDE SEQUENCE</scope>
    <source>
        <strain evidence="3">Hsosn_3</strain>
        <tissue evidence="3">Leaf</tissue>
    </source>
</reference>
<evidence type="ECO:0000256" key="2">
    <source>
        <dbReference type="SAM" id="Phobius"/>
    </source>
</evidence>
<protein>
    <submittedName>
        <fullName evidence="3">Membrane protein</fullName>
    </submittedName>
</protein>
<evidence type="ECO:0000313" key="4">
    <source>
        <dbReference type="Proteomes" id="UP001237642"/>
    </source>
</evidence>
<feature type="region of interest" description="Disordered" evidence="1">
    <location>
        <begin position="154"/>
        <end position="180"/>
    </location>
</feature>
<proteinExistence type="predicted"/>
<feature type="compositionally biased region" description="Polar residues" evidence="1">
    <location>
        <begin position="390"/>
        <end position="407"/>
    </location>
</feature>
<dbReference type="Proteomes" id="UP001237642">
    <property type="component" value="Unassembled WGS sequence"/>
</dbReference>
<organism evidence="3 4">
    <name type="scientific">Heracleum sosnowskyi</name>
    <dbReference type="NCBI Taxonomy" id="360622"/>
    <lineage>
        <taxon>Eukaryota</taxon>
        <taxon>Viridiplantae</taxon>
        <taxon>Streptophyta</taxon>
        <taxon>Embryophyta</taxon>
        <taxon>Tracheophyta</taxon>
        <taxon>Spermatophyta</taxon>
        <taxon>Magnoliopsida</taxon>
        <taxon>eudicotyledons</taxon>
        <taxon>Gunneridae</taxon>
        <taxon>Pentapetalae</taxon>
        <taxon>asterids</taxon>
        <taxon>campanulids</taxon>
        <taxon>Apiales</taxon>
        <taxon>Apiaceae</taxon>
        <taxon>Apioideae</taxon>
        <taxon>apioid superclade</taxon>
        <taxon>Tordylieae</taxon>
        <taxon>Tordyliinae</taxon>
        <taxon>Heracleum</taxon>
    </lineage>
</organism>
<gene>
    <name evidence="3" type="ORF">POM88_004012</name>
</gene>
<reference evidence="3" key="2">
    <citation type="submission" date="2023-05" db="EMBL/GenBank/DDBJ databases">
        <authorList>
            <person name="Schelkunov M.I."/>
        </authorList>
    </citation>
    <scope>NUCLEOTIDE SEQUENCE</scope>
    <source>
        <strain evidence="3">Hsosn_3</strain>
        <tissue evidence="3">Leaf</tissue>
    </source>
</reference>
<dbReference type="PANTHER" id="PTHR31133:SF3">
    <property type="entry name" value="TRANSMEMBRANE PROTEIN"/>
    <property type="match status" value="1"/>
</dbReference>
<feature type="transmembrane region" description="Helical" evidence="2">
    <location>
        <begin position="69"/>
        <end position="88"/>
    </location>
</feature>
<accession>A0AAD8JH81</accession>
<feature type="compositionally biased region" description="Low complexity" evidence="1">
    <location>
        <begin position="160"/>
        <end position="170"/>
    </location>
</feature>
<feature type="transmembrane region" description="Helical" evidence="2">
    <location>
        <begin position="94"/>
        <end position="113"/>
    </location>
</feature>
<dbReference type="EMBL" id="JAUIZM010000001">
    <property type="protein sequence ID" value="KAK1404407.1"/>
    <property type="molecule type" value="Genomic_DNA"/>
</dbReference>